<keyword evidence="4" id="KW-1185">Reference proteome</keyword>
<dbReference type="Proteomes" id="UP000284706">
    <property type="component" value="Unassembled WGS sequence"/>
</dbReference>
<feature type="compositionally biased region" description="Polar residues" evidence="2">
    <location>
        <begin position="258"/>
        <end position="271"/>
    </location>
</feature>
<proteinExistence type="predicted"/>
<gene>
    <name evidence="3" type="ORF">CVT26_011469</name>
</gene>
<feature type="compositionally biased region" description="Low complexity" evidence="2">
    <location>
        <begin position="28"/>
        <end position="50"/>
    </location>
</feature>
<name>A0A409W8P2_9AGAR</name>
<reference evidence="3 4" key="1">
    <citation type="journal article" date="2018" name="Evol. Lett.">
        <title>Horizontal gene cluster transfer increased hallucinogenic mushroom diversity.</title>
        <authorList>
            <person name="Reynolds H.T."/>
            <person name="Vijayakumar V."/>
            <person name="Gluck-Thaler E."/>
            <person name="Korotkin H.B."/>
            <person name="Matheny P.B."/>
            <person name="Slot J.C."/>
        </authorList>
    </citation>
    <scope>NUCLEOTIDE SEQUENCE [LARGE SCALE GENOMIC DNA]</scope>
    <source>
        <strain evidence="3 4">SRW20</strain>
    </source>
</reference>
<dbReference type="InParanoid" id="A0A409W8P2"/>
<organism evidence="3 4">
    <name type="scientific">Gymnopilus dilepis</name>
    <dbReference type="NCBI Taxonomy" id="231916"/>
    <lineage>
        <taxon>Eukaryota</taxon>
        <taxon>Fungi</taxon>
        <taxon>Dikarya</taxon>
        <taxon>Basidiomycota</taxon>
        <taxon>Agaricomycotina</taxon>
        <taxon>Agaricomycetes</taxon>
        <taxon>Agaricomycetidae</taxon>
        <taxon>Agaricales</taxon>
        <taxon>Agaricineae</taxon>
        <taxon>Hymenogastraceae</taxon>
        <taxon>Gymnopilus</taxon>
    </lineage>
</organism>
<evidence type="ECO:0000313" key="3">
    <source>
        <dbReference type="EMBL" id="PPQ74873.1"/>
    </source>
</evidence>
<feature type="coiled-coil region" evidence="1">
    <location>
        <begin position="166"/>
        <end position="210"/>
    </location>
</feature>
<feature type="region of interest" description="Disordered" evidence="2">
    <location>
        <begin position="235"/>
        <end position="304"/>
    </location>
</feature>
<feature type="region of interest" description="Disordered" evidence="2">
    <location>
        <begin position="1"/>
        <end position="60"/>
    </location>
</feature>
<dbReference type="AlphaFoldDB" id="A0A409W8P2"/>
<evidence type="ECO:0000256" key="1">
    <source>
        <dbReference type="SAM" id="Coils"/>
    </source>
</evidence>
<evidence type="ECO:0000256" key="2">
    <source>
        <dbReference type="SAM" id="MobiDB-lite"/>
    </source>
</evidence>
<evidence type="ECO:0000313" key="4">
    <source>
        <dbReference type="Proteomes" id="UP000284706"/>
    </source>
</evidence>
<protein>
    <submittedName>
        <fullName evidence="3">Uncharacterized protein</fullName>
    </submittedName>
</protein>
<sequence length="304" mass="33183">MSNEVDSATPPPLLPSPTFTSNGRSSHEPVATSPTSSPSTPPANSESSNAVVTNSTDSEDEVVTTVPTLLAWKAQSLPPLVIKPSMIMRSPYAFRDKPSPALFQESEKLRRIHFLRSMAVKRAIAEQRLSKQVFKETKLLDVAESNGEQWDLRAPSLAFAVASSAKASLEAERAALRLQIEEAIENLQLMRDHEEDMEQLIEEADDQLQYLKGLYQDHGIAEEDLDVIKIEDPAECMPTTPLTSPPPSSSPLQEDSHSTQTSGTGSPSLSRPKSLREVRELAPAKESASEDETASEYKSASSQV</sequence>
<dbReference type="EMBL" id="NHYE01005306">
    <property type="protein sequence ID" value="PPQ74873.1"/>
    <property type="molecule type" value="Genomic_DNA"/>
</dbReference>
<feature type="compositionally biased region" description="Basic and acidic residues" evidence="2">
    <location>
        <begin position="274"/>
        <end position="283"/>
    </location>
</feature>
<comment type="caution">
    <text evidence="3">The sequence shown here is derived from an EMBL/GenBank/DDBJ whole genome shotgun (WGS) entry which is preliminary data.</text>
</comment>
<keyword evidence="1" id="KW-0175">Coiled coil</keyword>
<accession>A0A409W8P2</accession>